<dbReference type="Gene3D" id="1.10.287.130">
    <property type="match status" value="1"/>
</dbReference>
<dbReference type="AlphaFoldDB" id="F2LXE8"/>
<keyword evidence="8" id="KW-0902">Two-component regulatory system</keyword>
<dbReference type="eggNOG" id="COG5000">
    <property type="taxonomic scope" value="Bacteria"/>
</dbReference>
<reference evidence="12" key="2">
    <citation type="submission" date="2011-03" db="EMBL/GenBank/DDBJ databases">
        <title>The complete genome of Hippea maritima DSM 10411.</title>
        <authorList>
            <consortium name="US DOE Joint Genome Institute (JGI-PGF)"/>
            <person name="Lucas S."/>
            <person name="Copeland A."/>
            <person name="Lapidus A."/>
            <person name="Bruce D."/>
            <person name="Goodwin L."/>
            <person name="Pitluck S."/>
            <person name="Peters L."/>
            <person name="Kyrpides N."/>
            <person name="Mavromatis K."/>
            <person name="Pagani I."/>
            <person name="Ivanova N."/>
            <person name="Mikhailova N."/>
            <person name="Lu M."/>
            <person name="Detter J.C."/>
            <person name="Tapia R."/>
            <person name="Han C."/>
            <person name="Land M."/>
            <person name="Hauser L."/>
            <person name="Markowitz V."/>
            <person name="Cheng J.-F."/>
            <person name="Hugenholtz P."/>
            <person name="Woyke T."/>
            <person name="Wu D."/>
            <person name="Spring S."/>
            <person name="Schroeder M."/>
            <person name="Brambilla E."/>
            <person name="Klenk H.-P."/>
            <person name="Eisen J.A."/>
        </authorList>
    </citation>
    <scope>NUCLEOTIDE SEQUENCE [LARGE SCALE GENOMIC DNA]</scope>
    <source>
        <strain evidence="12">ATCC 700847 / DSM 10411 / MH2</strain>
    </source>
</reference>
<keyword evidence="6 11" id="KW-0418">Kinase</keyword>
<gene>
    <name evidence="11" type="ordered locus">Hipma_1304</name>
</gene>
<evidence type="ECO:0000256" key="6">
    <source>
        <dbReference type="ARBA" id="ARBA00022777"/>
    </source>
</evidence>
<dbReference type="PANTHER" id="PTHR43065:SF10">
    <property type="entry name" value="PEROXIDE STRESS-ACTIVATED HISTIDINE KINASE MAK3"/>
    <property type="match status" value="1"/>
</dbReference>
<dbReference type="NCBIfam" id="TIGR00229">
    <property type="entry name" value="sensory_box"/>
    <property type="match status" value="1"/>
</dbReference>
<dbReference type="InterPro" id="IPR036890">
    <property type="entry name" value="HATPase_C_sf"/>
</dbReference>
<dbReference type="Pfam" id="PF00989">
    <property type="entry name" value="PAS"/>
    <property type="match status" value="1"/>
</dbReference>
<evidence type="ECO:0000256" key="3">
    <source>
        <dbReference type="ARBA" id="ARBA00022553"/>
    </source>
</evidence>
<organism evidence="11 12">
    <name type="scientific">Hippea maritima (strain ATCC 700847 / DSM 10411 / MH2)</name>
    <dbReference type="NCBI Taxonomy" id="760142"/>
    <lineage>
        <taxon>Bacteria</taxon>
        <taxon>Pseudomonadati</taxon>
        <taxon>Campylobacterota</taxon>
        <taxon>Desulfurellia</taxon>
        <taxon>Desulfurellales</taxon>
        <taxon>Hippeaceae</taxon>
        <taxon>Hippea</taxon>
    </lineage>
</organism>
<dbReference type="KEGG" id="hmr:Hipma_1304"/>
<dbReference type="InterPro" id="IPR013767">
    <property type="entry name" value="PAS_fold"/>
</dbReference>
<evidence type="ECO:0000259" key="10">
    <source>
        <dbReference type="PROSITE" id="PS50112"/>
    </source>
</evidence>
<sequence>MSEDKLKKLQLMFETVIQTSRKLENSYNQLKRKFEVLEGRLESNRRYLENILKSIDTGVCSVNVDGYVRTFNRKASSVFGIDEEQAKGKHLGEIFAIDELRGASACNIVDYLKGSKKITIDVKGEGKILNISASCVLEDDKTDGAVVVFSDITEMEKLKEENEKKEKLAIIGQMAASIAHDIKNPLASIELLVPLLDDGKKKDIVDNIMMSIKRINNIINNTLLFTRTINYNPEKFLSLDFVSEVEFEVYARLKGSDVELFKKSEEFYIVSDRNLLKSVAVNILINAIEAAKSKVILSLRKIKDNVVLSIEDDGEGIEDTSKIFEPFYTSKKNGTGLGLAIVRQAVDILNGKIEIETSRRGSLFRIIL</sequence>
<dbReference type="HOGENOM" id="CLU_000445_114_39_7"/>
<feature type="domain" description="PAS" evidence="10">
    <location>
        <begin position="44"/>
        <end position="91"/>
    </location>
</feature>
<dbReference type="CDD" id="cd00075">
    <property type="entry name" value="HATPase"/>
    <property type="match status" value="1"/>
</dbReference>
<dbReference type="GO" id="GO:0006355">
    <property type="term" value="P:regulation of DNA-templated transcription"/>
    <property type="evidence" value="ECO:0007669"/>
    <property type="project" value="InterPro"/>
</dbReference>
<evidence type="ECO:0000313" key="11">
    <source>
        <dbReference type="EMBL" id="AEA34262.1"/>
    </source>
</evidence>
<dbReference type="Gene3D" id="3.30.450.20">
    <property type="entry name" value="PAS domain"/>
    <property type="match status" value="1"/>
</dbReference>
<dbReference type="CDD" id="cd00082">
    <property type="entry name" value="HisKA"/>
    <property type="match status" value="1"/>
</dbReference>
<dbReference type="Pfam" id="PF02518">
    <property type="entry name" value="HATPase_c"/>
    <property type="match status" value="1"/>
</dbReference>
<reference evidence="11 12" key="1">
    <citation type="journal article" date="2011" name="Stand. Genomic Sci.">
        <title>Complete genome sequence of the thermophilic sulfur-reducer Hippea maritima type strain (MH(2)).</title>
        <authorList>
            <person name="Huntemann M."/>
            <person name="Lu M."/>
            <person name="Nolan M."/>
            <person name="Lapidus A."/>
            <person name="Lucas S."/>
            <person name="Hammon N."/>
            <person name="Deshpande S."/>
            <person name="Cheng J.F."/>
            <person name="Tapia R."/>
            <person name="Han C."/>
            <person name="Goodwin L."/>
            <person name="Pitluck S."/>
            <person name="Liolios K."/>
            <person name="Pagani I."/>
            <person name="Ivanova N."/>
            <person name="Ovchinikova G."/>
            <person name="Pati A."/>
            <person name="Chen A."/>
            <person name="Palaniappan K."/>
            <person name="Land M."/>
            <person name="Hauser L."/>
            <person name="Jeffries C.D."/>
            <person name="Detter J.C."/>
            <person name="Brambilla E.M."/>
            <person name="Rohde M."/>
            <person name="Spring S."/>
            <person name="Goker M."/>
            <person name="Woyke T."/>
            <person name="Bristow J."/>
            <person name="Eisen J.A."/>
            <person name="Markowitz V."/>
            <person name="Hugenholtz P."/>
            <person name="Kyrpides N.C."/>
            <person name="Klenk H.P."/>
            <person name="Mavromatis K."/>
        </authorList>
    </citation>
    <scope>NUCLEOTIDE SEQUENCE [LARGE SCALE GENOMIC DNA]</scope>
    <source>
        <strain evidence="12">ATCC 700847 / DSM 10411 / MH2</strain>
    </source>
</reference>
<dbReference type="InterPro" id="IPR004358">
    <property type="entry name" value="Sig_transdc_His_kin-like_C"/>
</dbReference>
<evidence type="ECO:0000256" key="5">
    <source>
        <dbReference type="ARBA" id="ARBA00022741"/>
    </source>
</evidence>
<dbReference type="PANTHER" id="PTHR43065">
    <property type="entry name" value="SENSOR HISTIDINE KINASE"/>
    <property type="match status" value="1"/>
</dbReference>
<feature type="domain" description="Histidine kinase" evidence="9">
    <location>
        <begin position="177"/>
        <end position="368"/>
    </location>
</feature>
<dbReference type="InterPro" id="IPR005467">
    <property type="entry name" value="His_kinase_dom"/>
</dbReference>
<dbReference type="EC" id="2.7.13.3" evidence="2"/>
<dbReference type="InterPro" id="IPR003594">
    <property type="entry name" value="HATPase_dom"/>
</dbReference>
<dbReference type="InterPro" id="IPR036097">
    <property type="entry name" value="HisK_dim/P_sf"/>
</dbReference>
<evidence type="ECO:0000256" key="1">
    <source>
        <dbReference type="ARBA" id="ARBA00000085"/>
    </source>
</evidence>
<evidence type="ECO:0000256" key="7">
    <source>
        <dbReference type="ARBA" id="ARBA00022840"/>
    </source>
</evidence>
<dbReference type="FunCoup" id="F2LXE8">
    <property type="interactions" value="210"/>
</dbReference>
<dbReference type="SUPFAM" id="SSF55785">
    <property type="entry name" value="PYP-like sensor domain (PAS domain)"/>
    <property type="match status" value="1"/>
</dbReference>
<evidence type="ECO:0000256" key="4">
    <source>
        <dbReference type="ARBA" id="ARBA00022679"/>
    </source>
</evidence>
<keyword evidence="12" id="KW-1185">Reference proteome</keyword>
<protein>
    <recommendedName>
        <fullName evidence="2">histidine kinase</fullName>
        <ecNumber evidence="2">2.7.13.3</ecNumber>
    </recommendedName>
</protein>
<dbReference type="STRING" id="760142.Hipma_1304"/>
<keyword evidence="4" id="KW-0808">Transferase</keyword>
<evidence type="ECO:0000256" key="2">
    <source>
        <dbReference type="ARBA" id="ARBA00012438"/>
    </source>
</evidence>
<dbReference type="InParanoid" id="F2LXE8"/>
<dbReference type="SMART" id="SM00387">
    <property type="entry name" value="HATPase_c"/>
    <property type="match status" value="1"/>
</dbReference>
<keyword evidence="3" id="KW-0597">Phosphoprotein</keyword>
<comment type="catalytic activity">
    <reaction evidence="1">
        <text>ATP + protein L-histidine = ADP + protein N-phospho-L-histidine.</text>
        <dbReference type="EC" id="2.7.13.3"/>
    </reaction>
</comment>
<dbReference type="InterPro" id="IPR003661">
    <property type="entry name" value="HisK_dim/P_dom"/>
</dbReference>
<dbReference type="PROSITE" id="PS50109">
    <property type="entry name" value="HIS_KIN"/>
    <property type="match status" value="1"/>
</dbReference>
<dbReference type="GO" id="GO:0000155">
    <property type="term" value="F:phosphorelay sensor kinase activity"/>
    <property type="evidence" value="ECO:0007669"/>
    <property type="project" value="InterPro"/>
</dbReference>
<evidence type="ECO:0000259" key="9">
    <source>
        <dbReference type="PROSITE" id="PS50109"/>
    </source>
</evidence>
<dbReference type="PRINTS" id="PR00344">
    <property type="entry name" value="BCTRLSENSOR"/>
</dbReference>
<keyword evidence="7" id="KW-0067">ATP-binding</keyword>
<evidence type="ECO:0000313" key="12">
    <source>
        <dbReference type="Proteomes" id="UP000008139"/>
    </source>
</evidence>
<dbReference type="Pfam" id="PF00512">
    <property type="entry name" value="HisKA"/>
    <property type="match status" value="1"/>
</dbReference>
<keyword evidence="5" id="KW-0547">Nucleotide-binding</keyword>
<proteinExistence type="predicted"/>
<accession>F2LXE8</accession>
<dbReference type="PROSITE" id="PS50112">
    <property type="entry name" value="PAS"/>
    <property type="match status" value="1"/>
</dbReference>
<dbReference type="SUPFAM" id="SSF47384">
    <property type="entry name" value="Homodimeric domain of signal transducing histidine kinase"/>
    <property type="match status" value="1"/>
</dbReference>
<dbReference type="Gene3D" id="3.30.565.10">
    <property type="entry name" value="Histidine kinase-like ATPase, C-terminal domain"/>
    <property type="match status" value="1"/>
</dbReference>
<dbReference type="RefSeq" id="WP_013682294.1">
    <property type="nucleotide sequence ID" value="NC_015318.1"/>
</dbReference>
<dbReference type="CDD" id="cd00130">
    <property type="entry name" value="PAS"/>
    <property type="match status" value="1"/>
</dbReference>
<dbReference type="SMART" id="SM00091">
    <property type="entry name" value="PAS"/>
    <property type="match status" value="1"/>
</dbReference>
<dbReference type="EMBL" id="CP002606">
    <property type="protein sequence ID" value="AEA34262.1"/>
    <property type="molecule type" value="Genomic_DNA"/>
</dbReference>
<dbReference type="Proteomes" id="UP000008139">
    <property type="component" value="Chromosome"/>
</dbReference>
<dbReference type="InterPro" id="IPR035965">
    <property type="entry name" value="PAS-like_dom_sf"/>
</dbReference>
<dbReference type="OrthoDB" id="9805967at2"/>
<name>F2LXE8_HIPMA</name>
<dbReference type="InterPro" id="IPR000014">
    <property type="entry name" value="PAS"/>
</dbReference>
<evidence type="ECO:0000256" key="8">
    <source>
        <dbReference type="ARBA" id="ARBA00023012"/>
    </source>
</evidence>
<dbReference type="GO" id="GO:0005524">
    <property type="term" value="F:ATP binding"/>
    <property type="evidence" value="ECO:0007669"/>
    <property type="project" value="UniProtKB-KW"/>
</dbReference>
<dbReference type="SUPFAM" id="SSF55874">
    <property type="entry name" value="ATPase domain of HSP90 chaperone/DNA topoisomerase II/histidine kinase"/>
    <property type="match status" value="1"/>
</dbReference>
<dbReference type="SMART" id="SM00388">
    <property type="entry name" value="HisKA"/>
    <property type="match status" value="1"/>
</dbReference>